<evidence type="ECO:0000313" key="3">
    <source>
        <dbReference type="Proteomes" id="UP000628079"/>
    </source>
</evidence>
<gene>
    <name evidence="2" type="ORF">GCM10011314_07530</name>
</gene>
<dbReference type="RefSeq" id="WP_035947201.1">
    <property type="nucleotide sequence ID" value="NZ_BMEA01000001.1"/>
</dbReference>
<evidence type="ECO:0000259" key="1">
    <source>
        <dbReference type="Pfam" id="PF01243"/>
    </source>
</evidence>
<name>A0A8H9FRK2_9MICO</name>
<sequence length="165" mass="18006">MSTPDLVDHAHALLDQNRYVTLGSVGEDGRPWTSPVYFAAVGLADLWWVSSESSRHSVNLAARPDVSLVVFDSTVPAYHGRALFAVGRASVVAGAELARGLAAYPGPESRGGSAITVEDVTGDSPWRLWHVRADEVWVLCPREPRQPCPLHGRTDDHRERVHPLP</sequence>
<dbReference type="AlphaFoldDB" id="A0A8H9FRK2"/>
<dbReference type="EMBL" id="BMEA01000001">
    <property type="protein sequence ID" value="GGB70699.1"/>
    <property type="molecule type" value="Genomic_DNA"/>
</dbReference>
<organism evidence="2 3">
    <name type="scientific">Knoellia flava</name>
    <dbReference type="NCBI Taxonomy" id="913969"/>
    <lineage>
        <taxon>Bacteria</taxon>
        <taxon>Bacillati</taxon>
        <taxon>Actinomycetota</taxon>
        <taxon>Actinomycetes</taxon>
        <taxon>Micrococcales</taxon>
        <taxon>Intrasporangiaceae</taxon>
        <taxon>Knoellia</taxon>
    </lineage>
</organism>
<dbReference type="InterPro" id="IPR011576">
    <property type="entry name" value="Pyridox_Oxase_N"/>
</dbReference>
<dbReference type="InterPro" id="IPR012349">
    <property type="entry name" value="Split_barrel_FMN-bd"/>
</dbReference>
<dbReference type="SUPFAM" id="SSF50475">
    <property type="entry name" value="FMN-binding split barrel"/>
    <property type="match status" value="1"/>
</dbReference>
<reference evidence="2" key="2">
    <citation type="submission" date="2020-09" db="EMBL/GenBank/DDBJ databases">
        <authorList>
            <person name="Sun Q."/>
            <person name="Zhou Y."/>
        </authorList>
    </citation>
    <scope>NUCLEOTIDE SEQUENCE</scope>
    <source>
        <strain evidence="2">CGMCC 1.10749</strain>
    </source>
</reference>
<accession>A0A8H9FRK2</accession>
<dbReference type="Pfam" id="PF01243">
    <property type="entry name" value="PNPOx_N"/>
    <property type="match status" value="1"/>
</dbReference>
<feature type="domain" description="Pyridoxamine 5'-phosphate oxidase N-terminal" evidence="1">
    <location>
        <begin position="8"/>
        <end position="140"/>
    </location>
</feature>
<proteinExistence type="predicted"/>
<dbReference type="Proteomes" id="UP000628079">
    <property type="component" value="Unassembled WGS sequence"/>
</dbReference>
<protein>
    <recommendedName>
        <fullName evidence="1">Pyridoxamine 5'-phosphate oxidase N-terminal domain-containing protein</fullName>
    </recommendedName>
</protein>
<comment type="caution">
    <text evidence="2">The sequence shown here is derived from an EMBL/GenBank/DDBJ whole genome shotgun (WGS) entry which is preliminary data.</text>
</comment>
<reference evidence="2" key="1">
    <citation type="journal article" date="2014" name="Int. J. Syst. Evol. Microbiol.">
        <title>Complete genome sequence of Corynebacterium casei LMG S-19264T (=DSM 44701T), isolated from a smear-ripened cheese.</title>
        <authorList>
            <consortium name="US DOE Joint Genome Institute (JGI-PGF)"/>
            <person name="Walter F."/>
            <person name="Albersmeier A."/>
            <person name="Kalinowski J."/>
            <person name="Ruckert C."/>
        </authorList>
    </citation>
    <scope>NUCLEOTIDE SEQUENCE</scope>
    <source>
        <strain evidence="2">CGMCC 1.10749</strain>
    </source>
</reference>
<evidence type="ECO:0000313" key="2">
    <source>
        <dbReference type="EMBL" id="GGB70699.1"/>
    </source>
</evidence>
<dbReference type="Gene3D" id="2.30.110.10">
    <property type="entry name" value="Electron Transport, Fmn-binding Protein, Chain A"/>
    <property type="match status" value="1"/>
</dbReference>